<reference evidence="3 4" key="1">
    <citation type="journal article" date="2011" name="J. Bacteriol.">
        <title>Complete genome sequence of the type strain Cupriavidus necator N-1.</title>
        <authorList>
            <person name="Poehlein A."/>
            <person name="Kusian B."/>
            <person name="Friedrich B."/>
            <person name="Daniel R."/>
            <person name="Bowien B."/>
        </authorList>
    </citation>
    <scope>NUCLEOTIDE SEQUENCE [LARGE SCALE GENOMIC DNA]</scope>
    <source>
        <strain evidence="4">ATCC 43291 / DSM 13513 / CCUG 52238 / LMG 8453 / N-1</strain>
        <plasmid evidence="3 4">pBB2</plasmid>
    </source>
</reference>
<dbReference type="EMBL" id="CP002880">
    <property type="protein sequence ID" value="AEI83188.1"/>
    <property type="molecule type" value="Genomic_DNA"/>
</dbReference>
<dbReference type="HOGENOM" id="CLU_005379_3_0_4"/>
<feature type="domain" description="Bacterial type II secretion system protein E" evidence="2">
    <location>
        <begin position="68"/>
        <end position="335"/>
    </location>
</feature>
<evidence type="ECO:0000256" key="1">
    <source>
        <dbReference type="ARBA" id="ARBA00006611"/>
    </source>
</evidence>
<dbReference type="InterPro" id="IPR001482">
    <property type="entry name" value="T2SS/T4SS_dom"/>
</dbReference>
<dbReference type="Pfam" id="PF00437">
    <property type="entry name" value="T2SSE"/>
    <property type="match status" value="1"/>
</dbReference>
<gene>
    <name evidence="3" type="primary">trbB</name>
    <name evidence="3" type="ordered locus">CNE_BB2p03950</name>
</gene>
<protein>
    <submittedName>
        <fullName evidence="3">Conjugal transfer protein TrbB</fullName>
    </submittedName>
</protein>
<organism evidence="3 4">
    <name type="scientific">Cupriavidus necator (strain ATCC 43291 / DSM 13513 / CCUG 52238 / LMG 8453 / N-1)</name>
    <name type="common">Ralstonia eutropha</name>
    <dbReference type="NCBI Taxonomy" id="1042878"/>
    <lineage>
        <taxon>Bacteria</taxon>
        <taxon>Pseudomonadati</taxon>
        <taxon>Pseudomonadota</taxon>
        <taxon>Betaproteobacteria</taxon>
        <taxon>Burkholderiales</taxon>
        <taxon>Burkholderiaceae</taxon>
        <taxon>Cupriavidus</taxon>
    </lineage>
</organism>
<proteinExistence type="inferred from homology"/>
<sequence length="390" mass="42672">MLAPLSVSGGFQDALQGSAESSRKSHIFRPHTQTLNENNSGMSAPAAHPTLQFDQLEASAVAMFFEALGPIKAYVEASDIAEVMINHADSVWIERHGELRRLDIRLDPAMIEGAVRALAASVQKSAVRGTDQGIINAGYQGMRIAAVMQPTAIDGNALSIRRHREQNLSLSDYVEMGAFSARVARNTADDKPIFDGPVEDEALKAALTQLVVQRKNILVAGGTSSGKTTLLNALVAEIPHSERVLSIEDTMELKMTVPNKVRLLSNADTRVTTQQLVALSLRFRPDRILVGEVRGGEAYDLLQALNTGHDGGMASLHANNARSALSRLESLAMLGIPAGSRWELDDMRKLIAECFHYVLHLRRTCEMRHVSEVLEIQGFKNNDYVVNRVF</sequence>
<geneLocation type="plasmid" evidence="3 4">
    <name>pBB2</name>
</geneLocation>
<evidence type="ECO:0000259" key="2">
    <source>
        <dbReference type="Pfam" id="PF00437"/>
    </source>
</evidence>
<dbReference type="KEGG" id="cnc:CNE_BB2p03950"/>
<dbReference type="SUPFAM" id="SSF52540">
    <property type="entry name" value="P-loop containing nucleoside triphosphate hydrolases"/>
    <property type="match status" value="1"/>
</dbReference>
<evidence type="ECO:0000313" key="3">
    <source>
        <dbReference type="EMBL" id="AEI83188.1"/>
    </source>
</evidence>
<name>F8GY64_CUPNN</name>
<keyword evidence="3" id="KW-0614">Plasmid</keyword>
<evidence type="ECO:0000313" key="4">
    <source>
        <dbReference type="Proteomes" id="UP000006798"/>
    </source>
</evidence>
<dbReference type="CDD" id="cd01130">
    <property type="entry name" value="VirB11-like_ATPase"/>
    <property type="match status" value="1"/>
</dbReference>
<dbReference type="PANTHER" id="PTHR30486:SF6">
    <property type="entry name" value="TYPE IV PILUS RETRACTATION ATPASE PILT"/>
    <property type="match status" value="1"/>
</dbReference>
<dbReference type="InterPro" id="IPR050921">
    <property type="entry name" value="T4SS_GSP_E_ATPase"/>
</dbReference>
<dbReference type="PANTHER" id="PTHR30486">
    <property type="entry name" value="TWITCHING MOTILITY PROTEIN PILT"/>
    <property type="match status" value="1"/>
</dbReference>
<dbReference type="AlphaFoldDB" id="F8GY64"/>
<comment type="similarity">
    <text evidence="1">Belongs to the GSP E family.</text>
</comment>
<dbReference type="InterPro" id="IPR027417">
    <property type="entry name" value="P-loop_NTPase"/>
</dbReference>
<dbReference type="Gene3D" id="3.30.450.90">
    <property type="match status" value="1"/>
</dbReference>
<accession>F8GY64</accession>
<dbReference type="GO" id="GO:0016887">
    <property type="term" value="F:ATP hydrolysis activity"/>
    <property type="evidence" value="ECO:0007669"/>
    <property type="project" value="InterPro"/>
</dbReference>
<dbReference type="Proteomes" id="UP000006798">
    <property type="component" value="Plasmid pBB2"/>
</dbReference>
<dbReference type="Gene3D" id="3.40.50.300">
    <property type="entry name" value="P-loop containing nucleotide triphosphate hydrolases"/>
    <property type="match status" value="1"/>
</dbReference>